<dbReference type="PANTHER" id="PTHR11559">
    <property type="entry name" value="CARBOXYLESTERASE"/>
    <property type="match status" value="1"/>
</dbReference>
<gene>
    <name evidence="5" type="ORF">B0H16DRAFT_235645</name>
</gene>
<dbReference type="InterPro" id="IPR050309">
    <property type="entry name" value="Type-B_Carboxylest/Lipase"/>
</dbReference>
<evidence type="ECO:0000259" key="4">
    <source>
        <dbReference type="Pfam" id="PF00135"/>
    </source>
</evidence>
<feature type="domain" description="Carboxylesterase type B" evidence="4">
    <location>
        <begin position="34"/>
        <end position="355"/>
    </location>
</feature>
<keyword evidence="2 3" id="KW-0378">Hydrolase</keyword>
<dbReference type="EC" id="3.1.1.-" evidence="3"/>
<accession>A0AAD7NQ77</accession>
<name>A0AAD7NQ77_9AGAR</name>
<dbReference type="InterPro" id="IPR019819">
    <property type="entry name" value="Carboxylesterase_B_CS"/>
</dbReference>
<dbReference type="InterPro" id="IPR019826">
    <property type="entry name" value="Carboxylesterase_B_AS"/>
</dbReference>
<evidence type="ECO:0000256" key="2">
    <source>
        <dbReference type="ARBA" id="ARBA00022801"/>
    </source>
</evidence>
<keyword evidence="6" id="KW-1185">Reference proteome</keyword>
<dbReference type="PROSITE" id="PS00941">
    <property type="entry name" value="CARBOXYLESTERASE_B_2"/>
    <property type="match status" value="1"/>
</dbReference>
<dbReference type="AlphaFoldDB" id="A0AAD7NQ77"/>
<dbReference type="GO" id="GO:0016787">
    <property type="term" value="F:hydrolase activity"/>
    <property type="evidence" value="ECO:0007669"/>
    <property type="project" value="UniProtKB-KW"/>
</dbReference>
<evidence type="ECO:0000313" key="5">
    <source>
        <dbReference type="EMBL" id="KAJ7769912.1"/>
    </source>
</evidence>
<dbReference type="InterPro" id="IPR002018">
    <property type="entry name" value="CarbesteraseB"/>
</dbReference>
<proteinExistence type="inferred from homology"/>
<protein>
    <recommendedName>
        <fullName evidence="3">Carboxylic ester hydrolase</fullName>
        <ecNumber evidence="3">3.1.1.-</ecNumber>
    </recommendedName>
</protein>
<comment type="caution">
    <text evidence="5">The sequence shown here is derived from an EMBL/GenBank/DDBJ whole genome shotgun (WGS) entry which is preliminary data.</text>
</comment>
<dbReference type="Gene3D" id="3.40.50.1820">
    <property type="entry name" value="alpha/beta hydrolase"/>
    <property type="match status" value="1"/>
</dbReference>
<dbReference type="Proteomes" id="UP001215598">
    <property type="component" value="Unassembled WGS sequence"/>
</dbReference>
<evidence type="ECO:0000256" key="3">
    <source>
        <dbReference type="RuleBase" id="RU361235"/>
    </source>
</evidence>
<dbReference type="EMBL" id="JARKIB010000017">
    <property type="protein sequence ID" value="KAJ7769912.1"/>
    <property type="molecule type" value="Genomic_DNA"/>
</dbReference>
<evidence type="ECO:0000256" key="1">
    <source>
        <dbReference type="ARBA" id="ARBA00005964"/>
    </source>
</evidence>
<dbReference type="SUPFAM" id="SSF53474">
    <property type="entry name" value="alpha/beta-Hydrolases"/>
    <property type="match status" value="1"/>
</dbReference>
<dbReference type="PROSITE" id="PS00122">
    <property type="entry name" value="CARBOXYLESTERASE_B_1"/>
    <property type="match status" value="1"/>
</dbReference>
<comment type="similarity">
    <text evidence="1 3">Belongs to the type-B carboxylesterase/lipase family.</text>
</comment>
<sequence length="528" mass="57469">MLSQKQVVLWVSLLALLVSILVLLVPSKSSPLIVDLGYAKYQGFVDTTTNVTTFLGIRYAAAPIKERRFSAPQPPEFLPGVQQATTQPDQCFQARTFATNSSEDCLFLSVYYPSDTAGVPVGGLPTVVWIHGGGYTLGSASQFRGTDLLAQSNRGIVVVVIQYRLNVFGFLSGAEVKKNGTLNAGLLDQDLAFRWINKHISKFGGDPSKVTLWGESAGAGSVLQHIVANNGKTQPQLFRGAITSSTYMPSQYRYDDPIAEALYSEVVTKTNCTAAEDSLACLRSADAASLIAAHESIIGVGFRVKFVPVVDGDFITQRPTLSLAQGLVNGQALLSVTNAFEGTLFVNQAAPANARQYALNRFPKLDTAAADRVEALYGDLGTQLFQTNAIEGETILICPTYFLLRGFGGRAFKGEFAVPQGLHGRDLQYYFPSLVTDVPELGFPEFFNNTDFIDTFTQSFISFAISLDPNAKIGPTITPTWNQWKEGETEMVFNKTEDDVPLAKVVKTSDSLLERCQFWESVGELIGH</sequence>
<dbReference type="InterPro" id="IPR029058">
    <property type="entry name" value="AB_hydrolase_fold"/>
</dbReference>
<organism evidence="5 6">
    <name type="scientific">Mycena metata</name>
    <dbReference type="NCBI Taxonomy" id="1033252"/>
    <lineage>
        <taxon>Eukaryota</taxon>
        <taxon>Fungi</taxon>
        <taxon>Dikarya</taxon>
        <taxon>Basidiomycota</taxon>
        <taxon>Agaricomycotina</taxon>
        <taxon>Agaricomycetes</taxon>
        <taxon>Agaricomycetidae</taxon>
        <taxon>Agaricales</taxon>
        <taxon>Marasmiineae</taxon>
        <taxon>Mycenaceae</taxon>
        <taxon>Mycena</taxon>
    </lineage>
</organism>
<dbReference type="Pfam" id="PF00135">
    <property type="entry name" value="COesterase"/>
    <property type="match status" value="1"/>
</dbReference>
<evidence type="ECO:0000313" key="6">
    <source>
        <dbReference type="Proteomes" id="UP001215598"/>
    </source>
</evidence>
<reference evidence="5" key="1">
    <citation type="submission" date="2023-03" db="EMBL/GenBank/DDBJ databases">
        <title>Massive genome expansion in bonnet fungi (Mycena s.s.) driven by repeated elements and novel gene families across ecological guilds.</title>
        <authorList>
            <consortium name="Lawrence Berkeley National Laboratory"/>
            <person name="Harder C.B."/>
            <person name="Miyauchi S."/>
            <person name="Viragh M."/>
            <person name="Kuo A."/>
            <person name="Thoen E."/>
            <person name="Andreopoulos B."/>
            <person name="Lu D."/>
            <person name="Skrede I."/>
            <person name="Drula E."/>
            <person name="Henrissat B."/>
            <person name="Morin E."/>
            <person name="Kohler A."/>
            <person name="Barry K."/>
            <person name="LaButti K."/>
            <person name="Morin E."/>
            <person name="Salamov A."/>
            <person name="Lipzen A."/>
            <person name="Mereny Z."/>
            <person name="Hegedus B."/>
            <person name="Baldrian P."/>
            <person name="Stursova M."/>
            <person name="Weitz H."/>
            <person name="Taylor A."/>
            <person name="Grigoriev I.V."/>
            <person name="Nagy L.G."/>
            <person name="Martin F."/>
            <person name="Kauserud H."/>
        </authorList>
    </citation>
    <scope>NUCLEOTIDE SEQUENCE</scope>
    <source>
        <strain evidence="5">CBHHK182m</strain>
    </source>
</reference>